<evidence type="ECO:0000313" key="10">
    <source>
        <dbReference type="Proteomes" id="UP000029981"/>
    </source>
</evidence>
<reference evidence="9 10" key="2">
    <citation type="journal article" date="2009" name="PLoS ONE">
        <title>An integrated genetic and cytogenetic map of the cucumber genome.</title>
        <authorList>
            <person name="Ren Y."/>
            <person name="Zhang Z."/>
            <person name="Liu J."/>
            <person name="Staub J.E."/>
            <person name="Han Y."/>
            <person name="Cheng Z."/>
            <person name="Li X."/>
            <person name="Lu J."/>
            <person name="Miao H."/>
            <person name="Kang H."/>
            <person name="Xie B."/>
            <person name="Gu X."/>
            <person name="Wang X."/>
            <person name="Du Y."/>
            <person name="Jin W."/>
            <person name="Huang S."/>
        </authorList>
    </citation>
    <scope>NUCLEOTIDE SEQUENCE [LARGE SCALE GENOMIC DNA]</scope>
    <source>
        <strain evidence="10">cv. 9930</strain>
    </source>
</reference>
<proteinExistence type="inferred from homology"/>
<evidence type="ECO:0000256" key="1">
    <source>
        <dbReference type="ARBA" id="ARBA00004141"/>
    </source>
</evidence>
<keyword evidence="4 8" id="KW-0812">Transmembrane</keyword>
<feature type="transmembrane region" description="Helical" evidence="8">
    <location>
        <begin position="133"/>
        <end position="158"/>
    </location>
</feature>
<reference evidence="9 10" key="4">
    <citation type="journal article" date="2011" name="BMC Genomics">
        <title>RNA-Seq improves annotation of protein-coding genes in the cucumber genome.</title>
        <authorList>
            <person name="Li Z."/>
            <person name="Zhang Z."/>
            <person name="Yan P."/>
            <person name="Huang S."/>
            <person name="Fei Z."/>
            <person name="Lin K."/>
        </authorList>
    </citation>
    <scope>NUCLEOTIDE SEQUENCE [LARGE SCALE GENOMIC DNA]</scope>
    <source>
        <strain evidence="10">cv. 9930</strain>
    </source>
</reference>
<feature type="transmembrane region" description="Helical" evidence="8">
    <location>
        <begin position="269"/>
        <end position="286"/>
    </location>
</feature>
<feature type="compositionally biased region" description="Gly residues" evidence="7">
    <location>
        <begin position="1"/>
        <end position="14"/>
    </location>
</feature>
<protein>
    <submittedName>
        <fullName evidence="9">Purine permease</fullName>
    </submittedName>
</protein>
<dbReference type="GO" id="GO:0005345">
    <property type="term" value="F:purine nucleobase transmembrane transporter activity"/>
    <property type="evidence" value="ECO:0000318"/>
    <property type="project" value="GO_Central"/>
</dbReference>
<keyword evidence="3" id="KW-0813">Transport</keyword>
<dbReference type="InterPro" id="IPR045018">
    <property type="entry name" value="Azg-like"/>
</dbReference>
<dbReference type="InterPro" id="IPR006043">
    <property type="entry name" value="NCS2"/>
</dbReference>
<dbReference type="AlphaFoldDB" id="A0A0A0LRB5"/>
<dbReference type="Proteomes" id="UP000029981">
    <property type="component" value="Chromosome 1"/>
</dbReference>
<dbReference type="PANTHER" id="PTHR43337:SF13">
    <property type="entry name" value="ADENINE_GUANINE PERMEASE AZG2"/>
    <property type="match status" value="1"/>
</dbReference>
<feature type="transmembrane region" description="Helical" evidence="8">
    <location>
        <begin position="212"/>
        <end position="231"/>
    </location>
</feature>
<accession>A0A0A0LRB5</accession>
<feature type="region of interest" description="Disordered" evidence="7">
    <location>
        <begin position="1"/>
        <end position="30"/>
    </location>
</feature>
<dbReference type="EMBL" id="CM002922">
    <property type="protein sequence ID" value="KGN63504.1"/>
    <property type="molecule type" value="Genomic_DNA"/>
</dbReference>
<feature type="transmembrane region" description="Helical" evidence="8">
    <location>
        <begin position="178"/>
        <end position="200"/>
    </location>
</feature>
<gene>
    <name evidence="9" type="ORF">Csa_1G002730</name>
</gene>
<dbReference type="GO" id="GO:0015854">
    <property type="term" value="P:guanine transport"/>
    <property type="evidence" value="ECO:0000318"/>
    <property type="project" value="GO_Central"/>
</dbReference>
<organism evidence="9 10">
    <name type="scientific">Cucumis sativus</name>
    <name type="common">Cucumber</name>
    <dbReference type="NCBI Taxonomy" id="3659"/>
    <lineage>
        <taxon>Eukaryota</taxon>
        <taxon>Viridiplantae</taxon>
        <taxon>Streptophyta</taxon>
        <taxon>Embryophyta</taxon>
        <taxon>Tracheophyta</taxon>
        <taxon>Spermatophyta</taxon>
        <taxon>Magnoliopsida</taxon>
        <taxon>eudicotyledons</taxon>
        <taxon>Gunneridae</taxon>
        <taxon>Pentapetalae</taxon>
        <taxon>rosids</taxon>
        <taxon>fabids</taxon>
        <taxon>Cucurbitales</taxon>
        <taxon>Cucurbitaceae</taxon>
        <taxon>Benincaseae</taxon>
        <taxon>Cucumis</taxon>
    </lineage>
</organism>
<dbReference type="eggNOG" id="ENOG502QQ5E">
    <property type="taxonomic scope" value="Eukaryota"/>
</dbReference>
<comment type="similarity">
    <text evidence="2">Belongs to the nucleobase:cation symporter-2 (NCS2) (TC 2.A.40) family. Azg-like subfamily.</text>
</comment>
<evidence type="ECO:0000256" key="3">
    <source>
        <dbReference type="ARBA" id="ARBA00022448"/>
    </source>
</evidence>
<keyword evidence="10" id="KW-1185">Reference proteome</keyword>
<keyword evidence="5 8" id="KW-1133">Transmembrane helix</keyword>
<evidence type="ECO:0000256" key="8">
    <source>
        <dbReference type="SAM" id="Phobius"/>
    </source>
</evidence>
<dbReference type="Gramene" id="KGN63504">
    <property type="protein sequence ID" value="KGN63504"/>
    <property type="gene ID" value="Csa_1G002730"/>
</dbReference>
<dbReference type="PANTHER" id="PTHR43337">
    <property type="entry name" value="XANTHINE/URACIL PERMEASE C887.17-RELATED"/>
    <property type="match status" value="1"/>
</dbReference>
<evidence type="ECO:0000256" key="4">
    <source>
        <dbReference type="ARBA" id="ARBA00022692"/>
    </source>
</evidence>
<evidence type="ECO:0000256" key="2">
    <source>
        <dbReference type="ARBA" id="ARBA00005697"/>
    </source>
</evidence>
<evidence type="ECO:0000313" key="9">
    <source>
        <dbReference type="EMBL" id="KGN63504.1"/>
    </source>
</evidence>
<reference evidence="9 10" key="3">
    <citation type="journal article" date="2010" name="BMC Genomics">
        <title>Transcriptome sequencing and comparative analysis of cucumber flowers with different sex types.</title>
        <authorList>
            <person name="Guo S."/>
            <person name="Zheng Y."/>
            <person name="Joung J.G."/>
            <person name="Liu S."/>
            <person name="Zhang Z."/>
            <person name="Crasta O.R."/>
            <person name="Sobral B.W."/>
            <person name="Xu Y."/>
            <person name="Huang S."/>
            <person name="Fei Z."/>
        </authorList>
    </citation>
    <scope>NUCLEOTIDE SEQUENCE [LARGE SCALE GENOMIC DNA]</scope>
    <source>
        <strain evidence="10">cv. 9930</strain>
    </source>
</reference>
<sequence length="554" mass="58723">MGGGGGGGDSGGGSSSSSSHSRSRVGTRNSWNKMEKALNDAIARSVVGKYFKLEARNTCFTKELRAGLATFLTMAYIITVNANILTDSGGTCSMADCSAPVNGTATPDCMLKPNPGYENCLSKIKSDLMVGTVLSAMIGSFAMGVLANLPLGLAPAMGPNAYLAYNLVGFHGSGPIKYQTALAVFLVEACLFIAVSALGIRAKLAKFIPNSVRYACAAGIGLFIAFVGLQAHQGLGLIGPDSATLVTLTACSRTNLETGECLGGKMQSATFWLGSIGFVIMAYGLMKDLKGSMIYGIVFVTLVSWFRGTAVTYFPHSPLGDERYNYFRKVVDFHKIEKTAGVVSFNGFNTTEVWVALATLFYIDVLATTGTLYTMAEIGGFVNERGTFEGEYMAYIVDGCSSVVATLLGVSPIATYVESSAGIREGGRTGITAIVVSFCFMMSLFFTPLLSSVPPWAIGPSLVMVGVMMMKVVKEVEWGNVKESVPAFVTMVLMPLTYSIANGIVGGIGVYVALSLYDNVLRLMKWLMKMKKVVATEQNQVSATAANTELISVV</sequence>
<dbReference type="OrthoDB" id="431212at2759"/>
<feature type="transmembrane region" description="Helical" evidence="8">
    <location>
        <begin position="429"/>
        <end position="450"/>
    </location>
</feature>
<dbReference type="GO" id="GO:0005886">
    <property type="term" value="C:plasma membrane"/>
    <property type="evidence" value="ECO:0000318"/>
    <property type="project" value="GO_Central"/>
</dbReference>
<feature type="transmembrane region" description="Helical" evidence="8">
    <location>
        <begin position="485"/>
        <end position="514"/>
    </location>
</feature>
<name>A0A0A0LRB5_CUCSA</name>
<feature type="transmembrane region" description="Helical" evidence="8">
    <location>
        <begin position="392"/>
        <end position="417"/>
    </location>
</feature>
<dbReference type="GO" id="GO:0015853">
    <property type="term" value="P:adenine transport"/>
    <property type="evidence" value="ECO:0000318"/>
    <property type="project" value="GO_Central"/>
</dbReference>
<evidence type="ECO:0000256" key="6">
    <source>
        <dbReference type="ARBA" id="ARBA00023136"/>
    </source>
</evidence>
<keyword evidence="6 8" id="KW-0472">Membrane</keyword>
<dbReference type="Pfam" id="PF00860">
    <property type="entry name" value="Xan_ur_permease"/>
    <property type="match status" value="1"/>
</dbReference>
<dbReference type="KEGG" id="csv:101203712"/>
<evidence type="ECO:0000256" key="5">
    <source>
        <dbReference type="ARBA" id="ARBA00022989"/>
    </source>
</evidence>
<dbReference type="OMA" id="AYCTDAF"/>
<evidence type="ECO:0000256" key="7">
    <source>
        <dbReference type="SAM" id="MobiDB-lite"/>
    </source>
</evidence>
<dbReference type="STRING" id="3659.A0A0A0LRB5"/>
<reference evidence="9 10" key="1">
    <citation type="journal article" date="2009" name="Nat. Genet.">
        <title>The genome of the cucumber, Cucumis sativus L.</title>
        <authorList>
            <person name="Huang S."/>
            <person name="Li R."/>
            <person name="Zhang Z."/>
            <person name="Li L."/>
            <person name="Gu X."/>
            <person name="Fan W."/>
            <person name="Lucas W.J."/>
            <person name="Wang X."/>
            <person name="Xie B."/>
            <person name="Ni P."/>
            <person name="Ren Y."/>
            <person name="Zhu H."/>
            <person name="Li J."/>
            <person name="Lin K."/>
            <person name="Jin W."/>
            <person name="Fei Z."/>
            <person name="Li G."/>
            <person name="Staub J."/>
            <person name="Kilian A."/>
            <person name="van der Vossen E.A."/>
            <person name="Wu Y."/>
            <person name="Guo J."/>
            <person name="He J."/>
            <person name="Jia Z."/>
            <person name="Ren Y."/>
            <person name="Tian G."/>
            <person name="Lu Y."/>
            <person name="Ruan J."/>
            <person name="Qian W."/>
            <person name="Wang M."/>
            <person name="Huang Q."/>
            <person name="Li B."/>
            <person name="Xuan Z."/>
            <person name="Cao J."/>
            <person name="Asan"/>
            <person name="Wu Z."/>
            <person name="Zhang J."/>
            <person name="Cai Q."/>
            <person name="Bai Y."/>
            <person name="Zhao B."/>
            <person name="Han Y."/>
            <person name="Li Y."/>
            <person name="Li X."/>
            <person name="Wang S."/>
            <person name="Shi Q."/>
            <person name="Liu S."/>
            <person name="Cho W.K."/>
            <person name="Kim J.Y."/>
            <person name="Xu Y."/>
            <person name="Heller-Uszynska K."/>
            <person name="Miao H."/>
            <person name="Cheng Z."/>
            <person name="Zhang S."/>
            <person name="Wu J."/>
            <person name="Yang Y."/>
            <person name="Kang H."/>
            <person name="Li M."/>
            <person name="Liang H."/>
            <person name="Ren X."/>
            <person name="Shi Z."/>
            <person name="Wen M."/>
            <person name="Jian M."/>
            <person name="Yang H."/>
            <person name="Zhang G."/>
            <person name="Yang Z."/>
            <person name="Chen R."/>
            <person name="Liu S."/>
            <person name="Li J."/>
            <person name="Ma L."/>
            <person name="Liu H."/>
            <person name="Zhou Y."/>
            <person name="Zhao J."/>
            <person name="Fang X."/>
            <person name="Li G."/>
            <person name="Fang L."/>
            <person name="Li Y."/>
            <person name="Liu D."/>
            <person name="Zheng H."/>
            <person name="Zhang Y."/>
            <person name="Qin N."/>
            <person name="Li Z."/>
            <person name="Yang G."/>
            <person name="Yang S."/>
            <person name="Bolund L."/>
            <person name="Kristiansen K."/>
            <person name="Zheng H."/>
            <person name="Li S."/>
            <person name="Zhang X."/>
            <person name="Yang H."/>
            <person name="Wang J."/>
            <person name="Sun R."/>
            <person name="Zhang B."/>
            <person name="Jiang S."/>
            <person name="Wang J."/>
            <person name="Du Y."/>
            <person name="Li S."/>
        </authorList>
    </citation>
    <scope>NUCLEOTIDE SEQUENCE [LARGE SCALE GENOMIC DNA]</scope>
    <source>
        <strain evidence="10">cv. 9930</strain>
    </source>
</reference>
<comment type="subcellular location">
    <subcellularLocation>
        <location evidence="1">Membrane</location>
        <topology evidence="1">Multi-pass membrane protein</topology>
    </subcellularLocation>
</comment>